<dbReference type="OrthoDB" id="3253192at2"/>
<evidence type="ECO:0008006" key="3">
    <source>
        <dbReference type="Google" id="ProtNLM"/>
    </source>
</evidence>
<gene>
    <name evidence="1" type="ORF">BSZ40_08960</name>
</gene>
<accession>A0A1Q5PUE5</accession>
<reference evidence="2" key="1">
    <citation type="submission" date="2016-12" db="EMBL/GenBank/DDBJ databases">
        <authorList>
            <person name="Meng X."/>
        </authorList>
    </citation>
    <scope>NUCLEOTIDE SEQUENCE [LARGE SCALE GENOMIC DNA]</scope>
    <source>
        <strain evidence="2">DSM 20732</strain>
    </source>
</reference>
<proteinExistence type="predicted"/>
<dbReference type="Proteomes" id="UP000185612">
    <property type="component" value="Unassembled WGS sequence"/>
</dbReference>
<protein>
    <recommendedName>
        <fullName evidence="3">Calpain catalytic domain-containing protein</fullName>
    </recommendedName>
</protein>
<dbReference type="EMBL" id="MQVS01000009">
    <property type="protein sequence ID" value="OKL51201.1"/>
    <property type="molecule type" value="Genomic_DNA"/>
</dbReference>
<keyword evidence="2" id="KW-1185">Reference proteome</keyword>
<dbReference type="InParanoid" id="A0A1Q5PUE5"/>
<sequence>MGILTAALVAVPGDADAVLALAAQLRERARESAGAGTDIYQAVRTAPTWQGQSQWAFADAADLAIKDVNELTDGLESGAQALESFGWEIRAAKNRVADLRLSAEKAEASYWEHGLQLRAGLVAQMFQSANLLRNASAEIVETLAQRGRECAAVLCQALHTEPVVTRDGENIAELRPLDDRLIKQALAELDHIDYRRMKQQDIGDCYFLAAVMAVASTENGQQLLRDSVRPRYDADGRVTGFYVRLFTNPLAPNPEGSREVYVESVYTHGASADTSALFAILESAYGQSDPYGVASTLLGGIEEGTTGQGLEIITGHGGTSLRGHNGIVDWGPAYDPAERAQIIHALRSGQPVVTETYSGNWLEYDAGKAVAQAQFAHGGEKVEIAQKHVYMVEAADEKGITLRNPWGYNIHPSTQTKTAASFTLTWEEYSRLFASTQIGTMQP</sequence>
<evidence type="ECO:0000313" key="2">
    <source>
        <dbReference type="Proteomes" id="UP000185612"/>
    </source>
</evidence>
<dbReference type="SUPFAM" id="SSF54001">
    <property type="entry name" value="Cysteine proteinases"/>
    <property type="match status" value="1"/>
</dbReference>
<comment type="caution">
    <text evidence="1">The sequence shown here is derived from an EMBL/GenBank/DDBJ whole genome shotgun (WGS) entry which is preliminary data.</text>
</comment>
<name>A0A1Q5PUE5_9ACTO</name>
<evidence type="ECO:0000313" key="1">
    <source>
        <dbReference type="EMBL" id="OKL51201.1"/>
    </source>
</evidence>
<organism evidence="1 2">
    <name type="scientific">Buchananella hordeovulneris</name>
    <dbReference type="NCBI Taxonomy" id="52770"/>
    <lineage>
        <taxon>Bacteria</taxon>
        <taxon>Bacillati</taxon>
        <taxon>Actinomycetota</taxon>
        <taxon>Actinomycetes</taxon>
        <taxon>Actinomycetales</taxon>
        <taxon>Actinomycetaceae</taxon>
        <taxon>Buchananella</taxon>
    </lineage>
</organism>
<dbReference type="InterPro" id="IPR038765">
    <property type="entry name" value="Papain-like_cys_pep_sf"/>
</dbReference>
<dbReference type="AlphaFoldDB" id="A0A1Q5PUE5"/>
<dbReference type="RefSeq" id="WP_073825442.1">
    <property type="nucleotide sequence ID" value="NZ_MQVS01000009.1"/>
</dbReference>